<evidence type="ECO:0000313" key="1">
    <source>
        <dbReference type="Proteomes" id="UP000235220"/>
    </source>
</evidence>
<dbReference type="GO" id="GO:0003676">
    <property type="term" value="F:nucleic acid binding"/>
    <property type="evidence" value="ECO:0007669"/>
    <property type="project" value="InterPro"/>
</dbReference>
<dbReference type="InterPro" id="IPR012337">
    <property type="entry name" value="RNaseH-like_sf"/>
</dbReference>
<dbReference type="Pfam" id="PF17921">
    <property type="entry name" value="Integrase_H2C2"/>
    <property type="match status" value="1"/>
</dbReference>
<dbReference type="RefSeq" id="XP_018814819.1">
    <property type="nucleotide sequence ID" value="XM_018959274.1"/>
</dbReference>
<sequence length="196" mass="23029">MRKLLIVKRSQEVVITAVQELISLDWEELKDHQKKDNMLSEVIRKIEKSEGPNDFSIREDGTLYYKNRRVILVDQELKEKVLKEAYNTPYTTQPSGTKMYQDLKQHFWWEGMKKDIAEFVNKCSVGFPRTSAGNITIWVIVDRLMKSAHFIPIKNTNFLERLKRIYIAEIVRLHGVPKTIVMDRDPVLHHDSSKVC</sequence>
<organism evidence="1 2">
    <name type="scientific">Juglans regia</name>
    <name type="common">English walnut</name>
    <dbReference type="NCBI Taxonomy" id="51240"/>
    <lineage>
        <taxon>Eukaryota</taxon>
        <taxon>Viridiplantae</taxon>
        <taxon>Streptophyta</taxon>
        <taxon>Embryophyta</taxon>
        <taxon>Tracheophyta</taxon>
        <taxon>Spermatophyta</taxon>
        <taxon>Magnoliopsida</taxon>
        <taxon>eudicotyledons</taxon>
        <taxon>Gunneridae</taxon>
        <taxon>Pentapetalae</taxon>
        <taxon>rosids</taxon>
        <taxon>fabids</taxon>
        <taxon>Fagales</taxon>
        <taxon>Juglandaceae</taxon>
        <taxon>Juglans</taxon>
    </lineage>
</organism>
<dbReference type="PANTHER" id="PTHR35046:SF9">
    <property type="entry name" value="RNA-DIRECTED DNA POLYMERASE"/>
    <property type="match status" value="1"/>
</dbReference>
<dbReference type="GeneID" id="108986602"/>
<dbReference type="InterPro" id="IPR041588">
    <property type="entry name" value="Integrase_H2C2"/>
</dbReference>
<dbReference type="Gramene" id="Jr07_09070_p1">
    <property type="protein sequence ID" value="cds.Jr07_09070_p1"/>
    <property type="gene ID" value="Jr07_09070"/>
</dbReference>
<dbReference type="STRING" id="51240.A0A2I4E5Z8"/>
<protein>
    <submittedName>
        <fullName evidence="2">Uncharacterized protein LOC108986602</fullName>
    </submittedName>
</protein>
<gene>
    <name evidence="2" type="primary">LOC108986602</name>
</gene>
<keyword evidence="1" id="KW-1185">Reference proteome</keyword>
<dbReference type="Gene3D" id="3.30.420.10">
    <property type="entry name" value="Ribonuclease H-like superfamily/Ribonuclease H"/>
    <property type="match status" value="1"/>
</dbReference>
<dbReference type="OrthoDB" id="1938712at2759"/>
<dbReference type="Gene3D" id="1.10.340.70">
    <property type="match status" value="1"/>
</dbReference>
<accession>A0A2I4E5Z8</accession>
<dbReference type="Proteomes" id="UP000235220">
    <property type="component" value="Chromosome 7"/>
</dbReference>
<name>A0A2I4E5Z8_JUGRE</name>
<proteinExistence type="predicted"/>
<dbReference type="SUPFAM" id="SSF53098">
    <property type="entry name" value="Ribonuclease H-like"/>
    <property type="match status" value="1"/>
</dbReference>
<evidence type="ECO:0000313" key="2">
    <source>
        <dbReference type="RefSeq" id="XP_018814819.1"/>
    </source>
</evidence>
<dbReference type="KEGG" id="jre:108986602"/>
<reference evidence="2" key="1">
    <citation type="submission" date="2025-08" db="UniProtKB">
        <authorList>
            <consortium name="RefSeq"/>
        </authorList>
    </citation>
    <scope>IDENTIFICATION</scope>
    <source>
        <tissue evidence="2">Leaves</tissue>
    </source>
</reference>
<dbReference type="InterPro" id="IPR036397">
    <property type="entry name" value="RNaseH_sf"/>
</dbReference>
<dbReference type="PANTHER" id="PTHR35046">
    <property type="entry name" value="ZINC KNUCKLE (CCHC-TYPE) FAMILY PROTEIN"/>
    <property type="match status" value="1"/>
</dbReference>
<dbReference type="AlphaFoldDB" id="A0A2I4E5Z8"/>